<gene>
    <name evidence="2" type="ORF">C8J55DRAFT_71488</name>
</gene>
<reference evidence="2" key="1">
    <citation type="submission" date="2022-08" db="EMBL/GenBank/DDBJ databases">
        <authorList>
            <consortium name="DOE Joint Genome Institute"/>
            <person name="Min B."/>
            <person name="Riley R."/>
            <person name="Sierra-Patev S."/>
            <person name="Naranjo-Ortiz M."/>
            <person name="Looney B."/>
            <person name="Konkel Z."/>
            <person name="Slot J.C."/>
            <person name="Sakamoto Y."/>
            <person name="Steenwyk J.L."/>
            <person name="Rokas A."/>
            <person name="Carro J."/>
            <person name="Camarero S."/>
            <person name="Ferreira P."/>
            <person name="Molpeceres G."/>
            <person name="Ruiz-Duenas F.J."/>
            <person name="Serrano A."/>
            <person name="Henrissat B."/>
            <person name="Drula E."/>
            <person name="Hughes K.W."/>
            <person name="Mata J.L."/>
            <person name="Ishikawa N.K."/>
            <person name="Vargas-Isla R."/>
            <person name="Ushijima S."/>
            <person name="Smith C.A."/>
            <person name="Ahrendt S."/>
            <person name="Andreopoulos W."/>
            <person name="He G."/>
            <person name="Labutti K."/>
            <person name="Lipzen A."/>
            <person name="Ng V."/>
            <person name="Sandor L."/>
            <person name="Barry K."/>
            <person name="Martinez A.T."/>
            <person name="Xiao Y."/>
            <person name="Gibbons J.G."/>
            <person name="Terashima K."/>
            <person name="Hibbett D.S."/>
            <person name="Grigoriev I.V."/>
        </authorList>
    </citation>
    <scope>NUCLEOTIDE SEQUENCE</scope>
    <source>
        <strain evidence="2">Sp2 HRB7682 ss15</strain>
    </source>
</reference>
<evidence type="ECO:0000313" key="3">
    <source>
        <dbReference type="Proteomes" id="UP001150238"/>
    </source>
</evidence>
<feature type="compositionally biased region" description="Basic and acidic residues" evidence="1">
    <location>
        <begin position="42"/>
        <end position="53"/>
    </location>
</feature>
<evidence type="ECO:0000256" key="1">
    <source>
        <dbReference type="SAM" id="MobiDB-lite"/>
    </source>
</evidence>
<dbReference type="AlphaFoldDB" id="A0A9W9AC87"/>
<name>A0A9W9AC87_9AGAR</name>
<sequence>MNPCGSETLSCTASRNALCILYKKNEIRKSATRHPAKGMSLPKERVVRSHPDNVPKGGLPVPLPREEPPRRIIPRGNDSETLQCPEAGRVLICVDQALAGTGISVRQAISSRCVDVIGNASELVGSSEQLVRLVASPPNTQPLARCLSRVPRCKLDNAGPVGIGRPSQGALVPSNVVAERAECSRLDNPCRELFIELFSGLFSRHDLSNEFYFHFAWGLYTGENPVEDVSKRVIIHKPCLQALKSDRRIRYGADTLGRNPHYLELTMKPEKNLRQRVIGAMNVEDFC</sequence>
<reference evidence="2" key="2">
    <citation type="journal article" date="2023" name="Proc. Natl. Acad. Sci. U.S.A.">
        <title>A global phylogenomic analysis of the shiitake genus Lentinula.</title>
        <authorList>
            <person name="Sierra-Patev S."/>
            <person name="Min B."/>
            <person name="Naranjo-Ortiz M."/>
            <person name="Looney B."/>
            <person name="Konkel Z."/>
            <person name="Slot J.C."/>
            <person name="Sakamoto Y."/>
            <person name="Steenwyk J.L."/>
            <person name="Rokas A."/>
            <person name="Carro J."/>
            <person name="Camarero S."/>
            <person name="Ferreira P."/>
            <person name="Molpeceres G."/>
            <person name="Ruiz-Duenas F.J."/>
            <person name="Serrano A."/>
            <person name="Henrissat B."/>
            <person name="Drula E."/>
            <person name="Hughes K.W."/>
            <person name="Mata J.L."/>
            <person name="Ishikawa N.K."/>
            <person name="Vargas-Isla R."/>
            <person name="Ushijima S."/>
            <person name="Smith C.A."/>
            <person name="Donoghue J."/>
            <person name="Ahrendt S."/>
            <person name="Andreopoulos W."/>
            <person name="He G."/>
            <person name="LaButti K."/>
            <person name="Lipzen A."/>
            <person name="Ng V."/>
            <person name="Riley R."/>
            <person name="Sandor L."/>
            <person name="Barry K."/>
            <person name="Martinez A.T."/>
            <person name="Xiao Y."/>
            <person name="Gibbons J.G."/>
            <person name="Terashima K."/>
            <person name="Grigoriev I.V."/>
            <person name="Hibbett D."/>
        </authorList>
    </citation>
    <scope>NUCLEOTIDE SEQUENCE</scope>
    <source>
        <strain evidence="2">Sp2 HRB7682 ss15</strain>
    </source>
</reference>
<proteinExistence type="predicted"/>
<feature type="region of interest" description="Disordered" evidence="1">
    <location>
        <begin position="33"/>
        <end position="78"/>
    </location>
</feature>
<dbReference type="Proteomes" id="UP001150238">
    <property type="component" value="Unassembled WGS sequence"/>
</dbReference>
<accession>A0A9W9AC87</accession>
<comment type="caution">
    <text evidence="2">The sequence shown here is derived from an EMBL/GenBank/DDBJ whole genome shotgun (WGS) entry which is preliminary data.</text>
</comment>
<evidence type="ECO:0000313" key="2">
    <source>
        <dbReference type="EMBL" id="KAJ4479536.1"/>
    </source>
</evidence>
<dbReference type="EMBL" id="JANVFS010000016">
    <property type="protein sequence ID" value="KAJ4479536.1"/>
    <property type="molecule type" value="Genomic_DNA"/>
</dbReference>
<protein>
    <submittedName>
        <fullName evidence="2">Uncharacterized protein</fullName>
    </submittedName>
</protein>
<organism evidence="2 3">
    <name type="scientific">Lentinula lateritia</name>
    <dbReference type="NCBI Taxonomy" id="40482"/>
    <lineage>
        <taxon>Eukaryota</taxon>
        <taxon>Fungi</taxon>
        <taxon>Dikarya</taxon>
        <taxon>Basidiomycota</taxon>
        <taxon>Agaricomycotina</taxon>
        <taxon>Agaricomycetes</taxon>
        <taxon>Agaricomycetidae</taxon>
        <taxon>Agaricales</taxon>
        <taxon>Marasmiineae</taxon>
        <taxon>Omphalotaceae</taxon>
        <taxon>Lentinula</taxon>
    </lineage>
</organism>